<dbReference type="Pfam" id="PF01607">
    <property type="entry name" value="CBM_14"/>
    <property type="match status" value="2"/>
</dbReference>
<dbReference type="PANTHER" id="PTHR23301">
    <property type="entry name" value="CHITIN BINDING PERITROPHIN-A"/>
    <property type="match status" value="1"/>
</dbReference>
<feature type="domain" description="Chitin-binding type-2" evidence="7">
    <location>
        <begin position="20"/>
        <end position="82"/>
    </location>
</feature>
<proteinExistence type="predicted"/>
<evidence type="ECO:0000256" key="6">
    <source>
        <dbReference type="SAM" id="SignalP"/>
    </source>
</evidence>
<evidence type="ECO:0000256" key="5">
    <source>
        <dbReference type="ARBA" id="ARBA00023180"/>
    </source>
</evidence>
<protein>
    <submittedName>
        <fullName evidence="9">Peritrophin-1-like</fullName>
    </submittedName>
</protein>
<name>A0A9R0ED29_SPOFR</name>
<dbReference type="SMART" id="SM00494">
    <property type="entry name" value="ChtBD2"/>
    <property type="match status" value="2"/>
</dbReference>
<dbReference type="PROSITE" id="PS50940">
    <property type="entry name" value="CHIT_BIND_II"/>
    <property type="match status" value="2"/>
</dbReference>
<dbReference type="Gene3D" id="2.170.140.10">
    <property type="entry name" value="Chitin binding domain"/>
    <property type="match status" value="2"/>
</dbReference>
<evidence type="ECO:0000313" key="8">
    <source>
        <dbReference type="Proteomes" id="UP000829999"/>
    </source>
</evidence>
<organism evidence="8 9">
    <name type="scientific">Spodoptera frugiperda</name>
    <name type="common">Fall armyworm</name>
    <dbReference type="NCBI Taxonomy" id="7108"/>
    <lineage>
        <taxon>Eukaryota</taxon>
        <taxon>Metazoa</taxon>
        <taxon>Ecdysozoa</taxon>
        <taxon>Arthropoda</taxon>
        <taxon>Hexapoda</taxon>
        <taxon>Insecta</taxon>
        <taxon>Pterygota</taxon>
        <taxon>Neoptera</taxon>
        <taxon>Endopterygota</taxon>
        <taxon>Lepidoptera</taxon>
        <taxon>Glossata</taxon>
        <taxon>Ditrysia</taxon>
        <taxon>Noctuoidea</taxon>
        <taxon>Noctuidae</taxon>
        <taxon>Amphipyrinae</taxon>
        <taxon>Spodoptera</taxon>
    </lineage>
</organism>
<dbReference type="GO" id="GO:0005576">
    <property type="term" value="C:extracellular region"/>
    <property type="evidence" value="ECO:0007669"/>
    <property type="project" value="InterPro"/>
</dbReference>
<keyword evidence="4" id="KW-1015">Disulfide bond</keyword>
<gene>
    <name evidence="9" type="primary">LOC126913069</name>
</gene>
<evidence type="ECO:0000256" key="3">
    <source>
        <dbReference type="ARBA" id="ARBA00022737"/>
    </source>
</evidence>
<dbReference type="InterPro" id="IPR036508">
    <property type="entry name" value="Chitin-bd_dom_sf"/>
</dbReference>
<dbReference type="SUPFAM" id="SSF57625">
    <property type="entry name" value="Invertebrate chitin-binding proteins"/>
    <property type="match status" value="2"/>
</dbReference>
<dbReference type="AlphaFoldDB" id="A0A9R0ED29"/>
<evidence type="ECO:0000259" key="7">
    <source>
        <dbReference type="PROSITE" id="PS50940"/>
    </source>
</evidence>
<accession>A0A9R0ED29</accession>
<dbReference type="Proteomes" id="UP000829999">
    <property type="component" value="Chromosome 3"/>
</dbReference>
<dbReference type="OrthoDB" id="6020543at2759"/>
<dbReference type="GO" id="GO:0008061">
    <property type="term" value="F:chitin binding"/>
    <property type="evidence" value="ECO:0007669"/>
    <property type="project" value="UniProtKB-KW"/>
</dbReference>
<dbReference type="InterPro" id="IPR002557">
    <property type="entry name" value="Chitin-bd_dom"/>
</dbReference>
<evidence type="ECO:0000313" key="9">
    <source>
        <dbReference type="RefSeq" id="XP_050563756.1"/>
    </source>
</evidence>
<sequence length="182" mass="20442">MKGIIASLVILYAAVGRAQLEECPKEQEANGDVPVLLKHKDCDKFFLCRGEGEGVEMNCPSGLFFNKKTMICDWPENVNCEGRNIPVVSNSTTTTTTSTVPPIEIPDEFLPNGCPANPRIHWLLPHQTDCNAFYYCVWGGRVMRNCPPTLHFNRKLQVCDWPWAAGCSATFNKHLESRQSLR</sequence>
<keyword evidence="3" id="KW-0677">Repeat</keyword>
<keyword evidence="2 6" id="KW-0732">Signal</keyword>
<feature type="chain" id="PRO_5040508417" evidence="6">
    <location>
        <begin position="21"/>
        <end position="182"/>
    </location>
</feature>
<dbReference type="InterPro" id="IPR051940">
    <property type="entry name" value="Chitin_bind-dev_reg"/>
</dbReference>
<reference evidence="9" key="1">
    <citation type="submission" date="2025-08" db="UniProtKB">
        <authorList>
            <consortium name="RefSeq"/>
        </authorList>
    </citation>
    <scope>IDENTIFICATION</scope>
    <source>
        <tissue evidence="9">Whole larval tissue</tissue>
    </source>
</reference>
<evidence type="ECO:0000256" key="4">
    <source>
        <dbReference type="ARBA" id="ARBA00023157"/>
    </source>
</evidence>
<feature type="domain" description="Chitin-binding type-2" evidence="7">
    <location>
        <begin position="111"/>
        <end position="169"/>
    </location>
</feature>
<dbReference type="GeneID" id="126913069"/>
<keyword evidence="1" id="KW-0147">Chitin-binding</keyword>
<evidence type="ECO:0000256" key="2">
    <source>
        <dbReference type="ARBA" id="ARBA00022729"/>
    </source>
</evidence>
<feature type="signal peptide" evidence="6">
    <location>
        <begin position="1"/>
        <end position="20"/>
    </location>
</feature>
<keyword evidence="8" id="KW-1185">Reference proteome</keyword>
<dbReference type="RefSeq" id="XP_050563756.1">
    <property type="nucleotide sequence ID" value="XM_050707799.1"/>
</dbReference>
<dbReference type="PANTHER" id="PTHR23301:SF0">
    <property type="entry name" value="CHITIN-BINDING TYPE-2 DOMAIN-CONTAINING PROTEIN-RELATED"/>
    <property type="match status" value="1"/>
</dbReference>
<keyword evidence="5" id="KW-0325">Glycoprotein</keyword>
<evidence type="ECO:0000256" key="1">
    <source>
        <dbReference type="ARBA" id="ARBA00022669"/>
    </source>
</evidence>